<feature type="region of interest" description="Disordered" evidence="1">
    <location>
        <begin position="217"/>
        <end position="254"/>
    </location>
</feature>
<evidence type="ECO:0008006" key="5">
    <source>
        <dbReference type="Google" id="ProtNLM"/>
    </source>
</evidence>
<name>A0AAF0JHZ5_9BASI</name>
<evidence type="ECO:0000313" key="4">
    <source>
        <dbReference type="Proteomes" id="UP001217754"/>
    </source>
</evidence>
<dbReference type="EMBL" id="CP119966">
    <property type="protein sequence ID" value="WFD41266.1"/>
    <property type="molecule type" value="Genomic_DNA"/>
</dbReference>
<protein>
    <recommendedName>
        <fullName evidence="5">Transmembrane protein</fullName>
    </recommendedName>
</protein>
<dbReference type="AlphaFoldDB" id="A0AAF0JHZ5"/>
<evidence type="ECO:0000256" key="1">
    <source>
        <dbReference type="SAM" id="MobiDB-lite"/>
    </source>
</evidence>
<dbReference type="GeneID" id="85227914"/>
<keyword evidence="4" id="KW-1185">Reference proteome</keyword>
<evidence type="ECO:0000256" key="2">
    <source>
        <dbReference type="SAM" id="Phobius"/>
    </source>
</evidence>
<evidence type="ECO:0000313" key="3">
    <source>
        <dbReference type="EMBL" id="WFD41266.1"/>
    </source>
</evidence>
<accession>A0AAF0JHZ5</accession>
<dbReference type="RefSeq" id="XP_060124163.1">
    <property type="nucleotide sequence ID" value="XM_060268180.1"/>
</dbReference>
<feature type="compositionally biased region" description="Basic residues" evidence="1">
    <location>
        <begin position="103"/>
        <end position="117"/>
    </location>
</feature>
<feature type="compositionally biased region" description="Basic and acidic residues" evidence="1">
    <location>
        <begin position="233"/>
        <end position="242"/>
    </location>
</feature>
<dbReference type="Proteomes" id="UP001217754">
    <property type="component" value="Chromosome 9"/>
</dbReference>
<sequence length="429" mass="45818">MSSMTAHNASCFNLTRQSEFQGPFTIWNYEERSVWFQRKAILIVSIFLAIFIVLIIGFAVFLRDRNAGISEDGEEALPRIDTIASELQRGNKQRGPSIRFARAPRRASRALRRRRVSKPVETGPTQGAHAAHEEVERAEAPSAANATSPEVRVTLPGPEPAPALAPRLDEALPELGPRVDVPLPGDADHAPYPVATRADRSDVEAVNAMHIEHEVAQPPAYIAEASTSPRRSVAADKRRAASPERAPTTDDDVAGTDELFAHIATDEKSVLAALHSAASAPPSAPSAPPSALGSVPSAPPSAPPMDAASEAELPLERGKGKQRYASGLPAPPIAVPPTARYDAPLFHSQSNEKEAEAEAERAALASLLPSAPDEWAWQGDALPVYGAPSAPPGEGMGEEDGDRGVPHLLLLRHRFPLPPLSRQLPLPLL</sequence>
<feature type="region of interest" description="Disordered" evidence="1">
    <location>
        <begin position="103"/>
        <end position="163"/>
    </location>
</feature>
<feature type="compositionally biased region" description="Basic and acidic residues" evidence="1">
    <location>
        <begin position="130"/>
        <end position="139"/>
    </location>
</feature>
<keyword evidence="2" id="KW-0812">Transmembrane</keyword>
<feature type="region of interest" description="Disordered" evidence="1">
    <location>
        <begin position="279"/>
        <end position="311"/>
    </location>
</feature>
<organism evidence="3 4">
    <name type="scientific">Malassezia japonica</name>
    <dbReference type="NCBI Taxonomy" id="223818"/>
    <lineage>
        <taxon>Eukaryota</taxon>
        <taxon>Fungi</taxon>
        <taxon>Dikarya</taxon>
        <taxon>Basidiomycota</taxon>
        <taxon>Ustilaginomycotina</taxon>
        <taxon>Malasseziomycetes</taxon>
        <taxon>Malasseziales</taxon>
        <taxon>Malasseziaceae</taxon>
        <taxon>Malassezia</taxon>
    </lineage>
</organism>
<feature type="transmembrane region" description="Helical" evidence="2">
    <location>
        <begin position="40"/>
        <end position="62"/>
    </location>
</feature>
<keyword evidence="2" id="KW-0472">Membrane</keyword>
<gene>
    <name evidence="3" type="ORF">MJAP1_004263</name>
</gene>
<proteinExistence type="predicted"/>
<reference evidence="3" key="1">
    <citation type="submission" date="2023-03" db="EMBL/GenBank/DDBJ databases">
        <title>Mating type loci evolution in Malassezia.</title>
        <authorList>
            <person name="Coelho M.A."/>
        </authorList>
    </citation>
    <scope>NUCLEOTIDE SEQUENCE</scope>
    <source>
        <strain evidence="3">CBS 9431</strain>
    </source>
</reference>
<keyword evidence="2" id="KW-1133">Transmembrane helix</keyword>